<dbReference type="Proteomes" id="UP000593567">
    <property type="component" value="Unassembled WGS sequence"/>
</dbReference>
<evidence type="ECO:0000313" key="3">
    <source>
        <dbReference type="Proteomes" id="UP000593567"/>
    </source>
</evidence>
<comment type="caution">
    <text evidence="2">The sequence shown here is derived from an EMBL/GenBank/DDBJ whole genome shotgun (WGS) entry which is preliminary data.</text>
</comment>
<organism evidence="2 3">
    <name type="scientific">Bugula neritina</name>
    <name type="common">Brown bryozoan</name>
    <name type="synonym">Sertularia neritina</name>
    <dbReference type="NCBI Taxonomy" id="10212"/>
    <lineage>
        <taxon>Eukaryota</taxon>
        <taxon>Metazoa</taxon>
        <taxon>Spiralia</taxon>
        <taxon>Lophotrochozoa</taxon>
        <taxon>Bryozoa</taxon>
        <taxon>Gymnolaemata</taxon>
        <taxon>Cheilostomatida</taxon>
        <taxon>Flustrina</taxon>
        <taxon>Buguloidea</taxon>
        <taxon>Bugulidae</taxon>
        <taxon>Bugula</taxon>
    </lineage>
</organism>
<proteinExistence type="predicted"/>
<evidence type="ECO:0000256" key="1">
    <source>
        <dbReference type="SAM" id="MobiDB-lite"/>
    </source>
</evidence>
<accession>A0A7J7JF95</accession>
<name>A0A7J7JF95_BUGNE</name>
<feature type="region of interest" description="Disordered" evidence="1">
    <location>
        <begin position="1"/>
        <end position="25"/>
    </location>
</feature>
<sequence length="70" mass="7576">MLQVLQSEEHSLPRNTTPDSQVEITYGSSRRASSWSLNDSLDAVLTTGIVNSEGSTLSLVEGSLKKTYSC</sequence>
<evidence type="ECO:0000313" key="2">
    <source>
        <dbReference type="EMBL" id="KAF6024276.1"/>
    </source>
</evidence>
<reference evidence="2" key="1">
    <citation type="submission" date="2020-06" db="EMBL/GenBank/DDBJ databases">
        <title>Draft genome of Bugula neritina, a colonial animal packing powerful symbionts and potential medicines.</title>
        <authorList>
            <person name="Rayko M."/>
        </authorList>
    </citation>
    <scope>NUCLEOTIDE SEQUENCE [LARGE SCALE GENOMIC DNA]</scope>
    <source>
        <strain evidence="2">Kwan_BN1</strain>
    </source>
</reference>
<dbReference type="AlphaFoldDB" id="A0A7J7JF95"/>
<feature type="compositionally biased region" description="Polar residues" evidence="1">
    <location>
        <begin position="13"/>
        <end position="25"/>
    </location>
</feature>
<dbReference type="EMBL" id="VXIV02002596">
    <property type="protein sequence ID" value="KAF6024276.1"/>
    <property type="molecule type" value="Genomic_DNA"/>
</dbReference>
<keyword evidence="3" id="KW-1185">Reference proteome</keyword>
<gene>
    <name evidence="2" type="ORF">EB796_017417</name>
</gene>
<protein>
    <submittedName>
        <fullName evidence="2">Uncharacterized protein</fullName>
    </submittedName>
</protein>